<dbReference type="AlphaFoldDB" id="A0A2A6B8G3"/>
<dbReference type="PANTHER" id="PTHR40326:SF1">
    <property type="entry name" value="RING-TYPE DOMAIN-CONTAINING PROTEIN-RELATED"/>
    <property type="match status" value="1"/>
</dbReference>
<sequence>MAALFPQEMKFVTLHHIEQITRKARSMCNLMLRSFLTTSSDVLLKAYKIYIRSLLESSTIIWNPTAIGLVNRLESVQREFTRRVLWRSHLPYLPYPQRLEHFQLETLEYRRALNDMYFLFDSVHGFVHVDTSNLYSISPLTRSLRSSHRLRLALSFAMPASFSSCAARSLTLWNSLSAPVVTMPRIPYRNFIRRAPSLVLPISHIKL</sequence>
<accession>A0A8R1YQA1</accession>
<dbReference type="PANTHER" id="PTHR40326">
    <property type="entry name" value="PROTEIN CBG10816"/>
    <property type="match status" value="1"/>
</dbReference>
<evidence type="ECO:0000313" key="1">
    <source>
        <dbReference type="EnsemblMetazoa" id="PPA35398.1"/>
    </source>
</evidence>
<proteinExistence type="predicted"/>
<reference evidence="1" key="2">
    <citation type="submission" date="2022-06" db="UniProtKB">
        <authorList>
            <consortium name="EnsemblMetazoa"/>
        </authorList>
    </citation>
    <scope>IDENTIFICATION</scope>
    <source>
        <strain evidence="1">PS312</strain>
    </source>
</reference>
<dbReference type="OrthoDB" id="5865536at2759"/>
<dbReference type="EnsemblMetazoa" id="PPA35398.1">
    <property type="protein sequence ID" value="PPA35398.1"/>
    <property type="gene ID" value="WBGene00273767"/>
</dbReference>
<dbReference type="Proteomes" id="UP000005239">
    <property type="component" value="Unassembled WGS sequence"/>
</dbReference>
<gene>
    <name evidence="1" type="primary">WBGene00273767</name>
</gene>
<evidence type="ECO:0000313" key="2">
    <source>
        <dbReference type="Proteomes" id="UP000005239"/>
    </source>
</evidence>
<name>A0A2A6B8G3_PRIPA</name>
<protein>
    <submittedName>
        <fullName evidence="1">Uncharacterized protein</fullName>
    </submittedName>
</protein>
<dbReference type="PRINTS" id="PR01345">
    <property type="entry name" value="CERVTRCPTASE"/>
</dbReference>
<keyword evidence="2" id="KW-1185">Reference proteome</keyword>
<organism evidence="1 2">
    <name type="scientific">Pristionchus pacificus</name>
    <name type="common">Parasitic nematode worm</name>
    <dbReference type="NCBI Taxonomy" id="54126"/>
    <lineage>
        <taxon>Eukaryota</taxon>
        <taxon>Metazoa</taxon>
        <taxon>Ecdysozoa</taxon>
        <taxon>Nematoda</taxon>
        <taxon>Chromadorea</taxon>
        <taxon>Rhabditida</taxon>
        <taxon>Rhabditina</taxon>
        <taxon>Diplogasteromorpha</taxon>
        <taxon>Diplogasteroidea</taxon>
        <taxon>Neodiplogasteridae</taxon>
        <taxon>Pristionchus</taxon>
    </lineage>
</organism>
<accession>A0A2A6B8G3</accession>
<reference evidence="2" key="1">
    <citation type="journal article" date="2008" name="Nat. Genet.">
        <title>The Pristionchus pacificus genome provides a unique perspective on nematode lifestyle and parasitism.</title>
        <authorList>
            <person name="Dieterich C."/>
            <person name="Clifton S.W."/>
            <person name="Schuster L.N."/>
            <person name="Chinwalla A."/>
            <person name="Delehaunty K."/>
            <person name="Dinkelacker I."/>
            <person name="Fulton L."/>
            <person name="Fulton R."/>
            <person name="Godfrey J."/>
            <person name="Minx P."/>
            <person name="Mitreva M."/>
            <person name="Roeseler W."/>
            <person name="Tian H."/>
            <person name="Witte H."/>
            <person name="Yang S.P."/>
            <person name="Wilson R.K."/>
            <person name="Sommer R.J."/>
        </authorList>
    </citation>
    <scope>NUCLEOTIDE SEQUENCE [LARGE SCALE GENOMIC DNA]</scope>
    <source>
        <strain evidence="2">PS312</strain>
    </source>
</reference>